<dbReference type="Gene3D" id="3.40.50.720">
    <property type="entry name" value="NAD(P)-binding Rossmann-like Domain"/>
    <property type="match status" value="2"/>
</dbReference>
<organism evidence="6 7">
    <name type="scientific">Herbaspirillum lusitanum</name>
    <dbReference type="NCBI Taxonomy" id="213312"/>
    <lineage>
        <taxon>Bacteria</taxon>
        <taxon>Pseudomonadati</taxon>
        <taxon>Pseudomonadota</taxon>
        <taxon>Betaproteobacteria</taxon>
        <taxon>Burkholderiales</taxon>
        <taxon>Oxalobacteraceae</taxon>
        <taxon>Herbaspirillum</taxon>
    </lineage>
</organism>
<dbReference type="SUPFAM" id="SSF52283">
    <property type="entry name" value="Formate/glycerate dehydrogenase catalytic domain-like"/>
    <property type="match status" value="1"/>
</dbReference>
<dbReference type="CDD" id="cd12156">
    <property type="entry name" value="HPPR"/>
    <property type="match status" value="1"/>
</dbReference>
<dbReference type="InterPro" id="IPR036291">
    <property type="entry name" value="NAD(P)-bd_dom_sf"/>
</dbReference>
<keyword evidence="1 3" id="KW-0560">Oxidoreductase</keyword>
<dbReference type="EMBL" id="JAQQFM010000007">
    <property type="protein sequence ID" value="MFL9925950.1"/>
    <property type="molecule type" value="Genomic_DNA"/>
</dbReference>
<evidence type="ECO:0000313" key="7">
    <source>
        <dbReference type="Proteomes" id="UP001629246"/>
    </source>
</evidence>
<accession>A0ABW9AD50</accession>
<dbReference type="InterPro" id="IPR050223">
    <property type="entry name" value="D-isomer_2-hydroxyacid_DH"/>
</dbReference>
<reference evidence="6 7" key="1">
    <citation type="journal article" date="2024" name="Chem. Sci.">
        <title>Discovery of megapolipeptins by genome mining of a Burkholderiales bacteria collection.</title>
        <authorList>
            <person name="Paulo B.S."/>
            <person name="Recchia M.J.J."/>
            <person name="Lee S."/>
            <person name="Fergusson C.H."/>
            <person name="Romanowski S.B."/>
            <person name="Hernandez A."/>
            <person name="Krull N."/>
            <person name="Liu D.Y."/>
            <person name="Cavanagh H."/>
            <person name="Bos A."/>
            <person name="Gray C.A."/>
            <person name="Murphy B.T."/>
            <person name="Linington R.G."/>
            <person name="Eustaquio A.S."/>
        </authorList>
    </citation>
    <scope>NUCLEOTIDE SEQUENCE [LARGE SCALE GENOMIC DNA]</scope>
    <source>
        <strain evidence="6 7">RL21-008-BIB-A</strain>
    </source>
</reference>
<dbReference type="RefSeq" id="WP_408159148.1">
    <property type="nucleotide sequence ID" value="NZ_JAQQFM010000007.1"/>
</dbReference>
<protein>
    <submittedName>
        <fullName evidence="6">2-hydroxyacid dehydrogenase</fullName>
    </submittedName>
</protein>
<evidence type="ECO:0000259" key="5">
    <source>
        <dbReference type="Pfam" id="PF02826"/>
    </source>
</evidence>
<evidence type="ECO:0000256" key="2">
    <source>
        <dbReference type="ARBA" id="ARBA00023027"/>
    </source>
</evidence>
<gene>
    <name evidence="6" type="ORF">PQR62_16860</name>
</gene>
<dbReference type="Proteomes" id="UP001629246">
    <property type="component" value="Unassembled WGS sequence"/>
</dbReference>
<dbReference type="InterPro" id="IPR006139">
    <property type="entry name" value="D-isomer_2_OHA_DH_cat_dom"/>
</dbReference>
<dbReference type="PANTHER" id="PTHR10996">
    <property type="entry name" value="2-HYDROXYACID DEHYDROGENASE-RELATED"/>
    <property type="match status" value="1"/>
</dbReference>
<dbReference type="Pfam" id="PF00389">
    <property type="entry name" value="2-Hacid_dh"/>
    <property type="match status" value="1"/>
</dbReference>
<sequence length="310" mass="32602">MKPQVVVLIHLSEASYQTISAQYEILYAKDKQSRADMIAGAARQVAVVLTNGGTGLTGAEMAALPRLQLVCAFGAGYENVDVAYAKAHGIEIATGAGTNDSCVADHAMALLLAVVRDIPGMDKACRSGGWRDHLPLQPDLSGKRMGIVGLGAIGKKIARRAHAFDVEVAYCNRKRRDDVDYAYFPDIAQLAGWADILVMATPGGAETRHLVSTRVLKELGPKGYLINIGRGSIVDTAALALALANGGIAGAGLDVYESEPQPPAELIGLSNVVLTPHVAGWSPQSIAASVDKFLDNVAQHFAAAQPVVRV</sequence>
<evidence type="ECO:0000256" key="3">
    <source>
        <dbReference type="RuleBase" id="RU003719"/>
    </source>
</evidence>
<keyword evidence="2" id="KW-0520">NAD</keyword>
<feature type="domain" description="D-isomer specific 2-hydroxyacid dehydrogenase catalytic" evidence="4">
    <location>
        <begin position="7"/>
        <end position="301"/>
    </location>
</feature>
<keyword evidence="7" id="KW-1185">Reference proteome</keyword>
<comment type="similarity">
    <text evidence="3">Belongs to the D-isomer specific 2-hydroxyacid dehydrogenase family.</text>
</comment>
<proteinExistence type="inferred from homology"/>
<evidence type="ECO:0000256" key="1">
    <source>
        <dbReference type="ARBA" id="ARBA00023002"/>
    </source>
</evidence>
<comment type="caution">
    <text evidence="6">The sequence shown here is derived from an EMBL/GenBank/DDBJ whole genome shotgun (WGS) entry which is preliminary data.</text>
</comment>
<feature type="domain" description="D-isomer specific 2-hydroxyacid dehydrogenase NAD-binding" evidence="5">
    <location>
        <begin position="108"/>
        <end position="279"/>
    </location>
</feature>
<evidence type="ECO:0000259" key="4">
    <source>
        <dbReference type="Pfam" id="PF00389"/>
    </source>
</evidence>
<dbReference type="Pfam" id="PF02826">
    <property type="entry name" value="2-Hacid_dh_C"/>
    <property type="match status" value="1"/>
</dbReference>
<dbReference type="SUPFAM" id="SSF51735">
    <property type="entry name" value="NAD(P)-binding Rossmann-fold domains"/>
    <property type="match status" value="1"/>
</dbReference>
<dbReference type="PANTHER" id="PTHR10996:SF178">
    <property type="entry name" value="2-HYDROXYACID DEHYDROGENASE YGL185C-RELATED"/>
    <property type="match status" value="1"/>
</dbReference>
<dbReference type="InterPro" id="IPR006140">
    <property type="entry name" value="D-isomer_DH_NAD-bd"/>
</dbReference>
<evidence type="ECO:0000313" key="6">
    <source>
        <dbReference type="EMBL" id="MFL9925950.1"/>
    </source>
</evidence>
<name>A0ABW9AD50_9BURK</name>